<dbReference type="KEGG" id="ahel:Q31a_02520"/>
<evidence type="ECO:0000313" key="1">
    <source>
        <dbReference type="EMBL" id="QDV21973.1"/>
    </source>
</evidence>
<dbReference type="Proteomes" id="UP000318017">
    <property type="component" value="Chromosome"/>
</dbReference>
<evidence type="ECO:0000313" key="2">
    <source>
        <dbReference type="Proteomes" id="UP000318017"/>
    </source>
</evidence>
<keyword evidence="2" id="KW-1185">Reference proteome</keyword>
<gene>
    <name evidence="1" type="ORF">Q31a_02520</name>
</gene>
<dbReference type="EMBL" id="CP036298">
    <property type="protein sequence ID" value="QDV21973.1"/>
    <property type="molecule type" value="Genomic_DNA"/>
</dbReference>
<protein>
    <recommendedName>
        <fullName evidence="3">GYF domain-containing protein</fullName>
    </recommendedName>
</protein>
<proteinExistence type="predicted"/>
<dbReference type="AlphaFoldDB" id="A0A518G049"/>
<reference evidence="1 2" key="1">
    <citation type="submission" date="2019-02" db="EMBL/GenBank/DDBJ databases">
        <title>Deep-cultivation of Planctomycetes and their phenomic and genomic characterization uncovers novel biology.</title>
        <authorList>
            <person name="Wiegand S."/>
            <person name="Jogler M."/>
            <person name="Boedeker C."/>
            <person name="Pinto D."/>
            <person name="Vollmers J."/>
            <person name="Rivas-Marin E."/>
            <person name="Kohn T."/>
            <person name="Peeters S.H."/>
            <person name="Heuer A."/>
            <person name="Rast P."/>
            <person name="Oberbeckmann S."/>
            <person name="Bunk B."/>
            <person name="Jeske O."/>
            <person name="Meyerdierks A."/>
            <person name="Storesund J.E."/>
            <person name="Kallscheuer N."/>
            <person name="Luecker S."/>
            <person name="Lage O.M."/>
            <person name="Pohl T."/>
            <person name="Merkel B.J."/>
            <person name="Hornburger P."/>
            <person name="Mueller R.-W."/>
            <person name="Bruemmer F."/>
            <person name="Labrenz M."/>
            <person name="Spormann A.M."/>
            <person name="Op den Camp H."/>
            <person name="Overmann J."/>
            <person name="Amann R."/>
            <person name="Jetten M.S.M."/>
            <person name="Mascher T."/>
            <person name="Medema M.H."/>
            <person name="Devos D.P."/>
            <person name="Kaster A.-K."/>
            <person name="Ovreas L."/>
            <person name="Rohde M."/>
            <person name="Galperin M.Y."/>
            <person name="Jogler C."/>
        </authorList>
    </citation>
    <scope>NUCLEOTIDE SEQUENCE [LARGE SCALE GENOMIC DNA]</scope>
    <source>
        <strain evidence="1 2">Q31a</strain>
    </source>
</reference>
<dbReference type="RefSeq" id="WP_231691018.1">
    <property type="nucleotide sequence ID" value="NZ_CP036298.1"/>
</dbReference>
<organism evidence="1 2">
    <name type="scientific">Aureliella helgolandensis</name>
    <dbReference type="NCBI Taxonomy" id="2527968"/>
    <lineage>
        <taxon>Bacteria</taxon>
        <taxon>Pseudomonadati</taxon>
        <taxon>Planctomycetota</taxon>
        <taxon>Planctomycetia</taxon>
        <taxon>Pirellulales</taxon>
        <taxon>Pirellulaceae</taxon>
        <taxon>Aureliella</taxon>
    </lineage>
</organism>
<name>A0A518G049_9BACT</name>
<evidence type="ECO:0008006" key="3">
    <source>
        <dbReference type="Google" id="ProtNLM"/>
    </source>
</evidence>
<sequence>MSADWYFLQSGFFYKHKRVGPINENELLQRIEKGHVNPDTLLSSTSKTHGHWIAMREIKPAIRHWKQCHPDAA</sequence>
<accession>A0A518G049</accession>